<dbReference type="InterPro" id="IPR008915">
    <property type="entry name" value="Peptidase_M50"/>
</dbReference>
<evidence type="ECO:0000313" key="10">
    <source>
        <dbReference type="Proteomes" id="UP001385892"/>
    </source>
</evidence>
<dbReference type="GO" id="GO:0006508">
    <property type="term" value="P:proteolysis"/>
    <property type="evidence" value="ECO:0007669"/>
    <property type="project" value="UniProtKB-KW"/>
</dbReference>
<keyword evidence="5 7" id="KW-1133">Transmembrane helix</keyword>
<feature type="transmembrane region" description="Helical" evidence="7">
    <location>
        <begin position="179"/>
        <end position="198"/>
    </location>
</feature>
<evidence type="ECO:0000256" key="6">
    <source>
        <dbReference type="ARBA" id="ARBA00023136"/>
    </source>
</evidence>
<comment type="caution">
    <text evidence="9">The sequence shown here is derived from an EMBL/GenBank/DDBJ whole genome shotgun (WGS) entry which is preliminary data.</text>
</comment>
<dbReference type="EMBL" id="JBBKZT010000003">
    <property type="protein sequence ID" value="MEJ8846347.1"/>
    <property type="molecule type" value="Genomic_DNA"/>
</dbReference>
<feature type="transmembrane region" description="Helical" evidence="7">
    <location>
        <begin position="421"/>
        <end position="438"/>
    </location>
</feature>
<feature type="domain" description="Peptidase M50" evidence="8">
    <location>
        <begin position="192"/>
        <end position="289"/>
    </location>
</feature>
<evidence type="ECO:0000256" key="1">
    <source>
        <dbReference type="ARBA" id="ARBA00001947"/>
    </source>
</evidence>
<feature type="transmembrane region" description="Helical" evidence="7">
    <location>
        <begin position="145"/>
        <end position="167"/>
    </location>
</feature>
<name>A0ABU8WFQ3_9BURK</name>
<sequence length="702" mass="79006">MSALPFSPEDLPLPPLREDLRLSEAAADRSGEPSWVIQDTVINRFYRIGWLEFECLLRWGQTPRLISEQISKQTALKPDAEQVLDFRRFLEQNQLLRPGPDTVDRLRKQSEGNPWLTWKGWLHHYLFFRIPLVRPQRMLRSLTKYLGWLFHPLTGWLVLALSLLGLVLVAHQWDAFRSAVVESFSAEGIVGFAIAVAFGKALHEMGHALVATRLGLKVAHMGVAFVVLWPMLYTDTGEAWKLRSSRQRLAIASAGILTELSLAGLATLAWAVSEPGALRDGFFYLATTSWVLSIALNASPFMRFDGYFILSDLLDFPNLHERSQRFARVALRRGLLGLQEEWPEPFSAGRRRALIAFAMVTWLYRLVLFAGIAVAVYLLFFKVLGIFLFAVEIAWFIVRPVWREMGHWWSRRAGIPMRRKFYVLAFMAAMVALLAIPWQTQIHAYGVARAEHQLRVFAPFAALIRDIRGMGTVQAGDALVTLEQPDITERMARSEAGVRSFNARLTGLMAEPAGLTEEAATRQRLGVQIQEERAARSEIARLNLQAPFAGQWRDVDPNWQAGQWTGTKEALGVLVDPRSWQVDAYIKPDEVHRIEAGAGVRFYPEGHFTPIEGRVIAIGSTRVAQLEHRMLANRYGGPLATSKQGEALVPTPALFHVLVQLDAPPPALQEVRGHLQIDGARRSLLEEGATQLLAVLRRESGF</sequence>
<evidence type="ECO:0000256" key="3">
    <source>
        <dbReference type="ARBA" id="ARBA00007931"/>
    </source>
</evidence>
<reference evidence="9 10" key="1">
    <citation type="submission" date="2024-03" db="EMBL/GenBank/DDBJ databases">
        <title>Novel species of the genus Variovorax.</title>
        <authorList>
            <person name="Liu Q."/>
            <person name="Xin Y.-H."/>
        </authorList>
    </citation>
    <scope>NUCLEOTIDE SEQUENCE [LARGE SCALE GENOMIC DNA]</scope>
    <source>
        <strain evidence="9 10">KACC 18900</strain>
    </source>
</reference>
<gene>
    <name evidence="9" type="ORF">WKW82_06790</name>
</gene>
<dbReference type="RefSeq" id="WP_340341512.1">
    <property type="nucleotide sequence ID" value="NZ_JBBKZT010000003.1"/>
</dbReference>
<feature type="transmembrane region" description="Helical" evidence="7">
    <location>
        <begin position="282"/>
        <end position="302"/>
    </location>
</feature>
<dbReference type="Proteomes" id="UP001385892">
    <property type="component" value="Unassembled WGS sequence"/>
</dbReference>
<keyword evidence="6 7" id="KW-0472">Membrane</keyword>
<dbReference type="PANTHER" id="PTHR13325">
    <property type="entry name" value="PROTEASE M50 MEMBRANE-BOUND TRANSCRIPTION FACTOR SITE 2 PROTEASE"/>
    <property type="match status" value="1"/>
</dbReference>
<dbReference type="InterPro" id="IPR001193">
    <property type="entry name" value="MBTPS2"/>
</dbReference>
<comment type="subcellular location">
    <subcellularLocation>
        <location evidence="2">Endomembrane system</location>
        <topology evidence="2">Multi-pass membrane protein</topology>
    </subcellularLocation>
</comment>
<feature type="transmembrane region" description="Helical" evidence="7">
    <location>
        <begin position="383"/>
        <end position="401"/>
    </location>
</feature>
<organism evidence="9 10">
    <name type="scientific">Variovorax rhizosphaerae</name>
    <dbReference type="NCBI Taxonomy" id="1836200"/>
    <lineage>
        <taxon>Bacteria</taxon>
        <taxon>Pseudomonadati</taxon>
        <taxon>Pseudomonadota</taxon>
        <taxon>Betaproteobacteria</taxon>
        <taxon>Burkholderiales</taxon>
        <taxon>Comamonadaceae</taxon>
        <taxon>Variovorax</taxon>
    </lineage>
</organism>
<evidence type="ECO:0000256" key="4">
    <source>
        <dbReference type="ARBA" id="ARBA00022692"/>
    </source>
</evidence>
<keyword evidence="4 7" id="KW-0812">Transmembrane</keyword>
<keyword evidence="9" id="KW-0378">Hydrolase</keyword>
<protein>
    <submittedName>
        <fullName evidence="9">Site-2 protease family protein</fullName>
    </submittedName>
</protein>
<feature type="transmembrane region" description="Helical" evidence="7">
    <location>
        <begin position="354"/>
        <end position="377"/>
    </location>
</feature>
<dbReference type="PANTHER" id="PTHR13325:SF3">
    <property type="entry name" value="MEMBRANE-BOUND TRANSCRIPTION FACTOR SITE-2 PROTEASE"/>
    <property type="match status" value="1"/>
</dbReference>
<comment type="cofactor">
    <cofactor evidence="1">
        <name>Zn(2+)</name>
        <dbReference type="ChEBI" id="CHEBI:29105"/>
    </cofactor>
</comment>
<evidence type="ECO:0000259" key="8">
    <source>
        <dbReference type="Pfam" id="PF02163"/>
    </source>
</evidence>
<evidence type="ECO:0000313" key="9">
    <source>
        <dbReference type="EMBL" id="MEJ8846347.1"/>
    </source>
</evidence>
<evidence type="ECO:0000256" key="2">
    <source>
        <dbReference type="ARBA" id="ARBA00004127"/>
    </source>
</evidence>
<keyword evidence="10" id="KW-1185">Reference proteome</keyword>
<accession>A0ABU8WFQ3</accession>
<feature type="transmembrane region" description="Helical" evidence="7">
    <location>
        <begin position="249"/>
        <end position="270"/>
    </location>
</feature>
<dbReference type="GO" id="GO:0008233">
    <property type="term" value="F:peptidase activity"/>
    <property type="evidence" value="ECO:0007669"/>
    <property type="project" value="UniProtKB-KW"/>
</dbReference>
<comment type="similarity">
    <text evidence="3">Belongs to the peptidase M50B family.</text>
</comment>
<keyword evidence="9" id="KW-0645">Protease</keyword>
<feature type="transmembrane region" description="Helical" evidence="7">
    <location>
        <begin position="218"/>
        <end position="237"/>
    </location>
</feature>
<evidence type="ECO:0000256" key="5">
    <source>
        <dbReference type="ARBA" id="ARBA00022989"/>
    </source>
</evidence>
<dbReference type="Pfam" id="PF02163">
    <property type="entry name" value="Peptidase_M50"/>
    <property type="match status" value="1"/>
</dbReference>
<proteinExistence type="inferred from homology"/>
<evidence type="ECO:0000256" key="7">
    <source>
        <dbReference type="SAM" id="Phobius"/>
    </source>
</evidence>